<evidence type="ECO:0000256" key="1">
    <source>
        <dbReference type="SAM" id="MobiDB-lite"/>
    </source>
</evidence>
<gene>
    <name evidence="2" type="ORF">PIB30_064852</name>
</gene>
<feature type="region of interest" description="Disordered" evidence="1">
    <location>
        <begin position="60"/>
        <end position="82"/>
    </location>
</feature>
<feature type="region of interest" description="Disordered" evidence="1">
    <location>
        <begin position="477"/>
        <end position="501"/>
    </location>
</feature>
<dbReference type="SUPFAM" id="SSF54928">
    <property type="entry name" value="RNA-binding domain, RBD"/>
    <property type="match status" value="1"/>
</dbReference>
<proteinExistence type="predicted"/>
<comment type="caution">
    <text evidence="2">The sequence shown here is derived from an EMBL/GenBank/DDBJ whole genome shotgun (WGS) entry which is preliminary data.</text>
</comment>
<evidence type="ECO:0000313" key="2">
    <source>
        <dbReference type="EMBL" id="MED6161874.1"/>
    </source>
</evidence>
<protein>
    <recommendedName>
        <fullName evidence="4">RRM domain-containing protein</fullName>
    </recommendedName>
</protein>
<organism evidence="2 3">
    <name type="scientific">Stylosanthes scabra</name>
    <dbReference type="NCBI Taxonomy" id="79078"/>
    <lineage>
        <taxon>Eukaryota</taxon>
        <taxon>Viridiplantae</taxon>
        <taxon>Streptophyta</taxon>
        <taxon>Embryophyta</taxon>
        <taxon>Tracheophyta</taxon>
        <taxon>Spermatophyta</taxon>
        <taxon>Magnoliopsida</taxon>
        <taxon>eudicotyledons</taxon>
        <taxon>Gunneridae</taxon>
        <taxon>Pentapetalae</taxon>
        <taxon>rosids</taxon>
        <taxon>fabids</taxon>
        <taxon>Fabales</taxon>
        <taxon>Fabaceae</taxon>
        <taxon>Papilionoideae</taxon>
        <taxon>50 kb inversion clade</taxon>
        <taxon>dalbergioids sensu lato</taxon>
        <taxon>Dalbergieae</taxon>
        <taxon>Pterocarpus clade</taxon>
        <taxon>Stylosanthes</taxon>
    </lineage>
</organism>
<feature type="compositionally biased region" description="Basic and acidic residues" evidence="1">
    <location>
        <begin position="60"/>
        <end position="77"/>
    </location>
</feature>
<evidence type="ECO:0000313" key="3">
    <source>
        <dbReference type="Proteomes" id="UP001341840"/>
    </source>
</evidence>
<keyword evidence="3" id="KW-1185">Reference proteome</keyword>
<dbReference type="Gene3D" id="3.30.70.330">
    <property type="match status" value="1"/>
</dbReference>
<name>A0ABU6ULE7_9FABA</name>
<dbReference type="EMBL" id="JASCZI010121467">
    <property type="protein sequence ID" value="MED6161874.1"/>
    <property type="molecule type" value="Genomic_DNA"/>
</dbReference>
<dbReference type="Proteomes" id="UP001341840">
    <property type="component" value="Unassembled WGS sequence"/>
</dbReference>
<sequence>MFVKDVYVSNKHRSRVTCLFAFVRFEDAGDARRAIDRLYGGLWKGRKILVSMSKYRRRYGRDAKGHADESTRRKGVENDGYNNGNTRTRKLWVEVQRAKLAMVMLANRDEGKTKHKKREIIAIGCETQQERLKRSLLGVSVKPREFKMIEEQIHRSWEGSGRVECRDIGPHRCLLTFDSVQTKEDAMAVSSLSSIFDEVIPHWDFVWSRSRRVWVEVMGIPIHAWSMETFENIERIDEWFDLKVDGREFEINVNEVSGEIYSFQSHPSRIESIEEGSLPSVSGSKVMESPAFLLAAPACEDDGISKISNVTGEPVIEESLNKELENMNDVNEINGGAVAVARKWKRRCLRRVGFLMWKISLKHWVIGFTWKNEIQPIQSDENKDPISSESIPYPPDFGPDVIPGHGLCVDRSHPSSLLDVESETDTANPNPNLVNSEDRCTKREEAIKAQEICVKGGFFFRVRNEDDLLVRLAGRKLQNQKKGDAEGRRKSPVNIRGKTMSTRILRLDAKQKLK</sequence>
<evidence type="ECO:0008006" key="4">
    <source>
        <dbReference type="Google" id="ProtNLM"/>
    </source>
</evidence>
<dbReference type="InterPro" id="IPR035979">
    <property type="entry name" value="RBD_domain_sf"/>
</dbReference>
<accession>A0ABU6ULE7</accession>
<dbReference type="InterPro" id="IPR012677">
    <property type="entry name" value="Nucleotide-bd_a/b_plait_sf"/>
</dbReference>
<reference evidence="2 3" key="1">
    <citation type="journal article" date="2023" name="Plants (Basel)">
        <title>Bridging the Gap: Combining Genomics and Transcriptomics Approaches to Understand Stylosanthes scabra, an Orphan Legume from the Brazilian Caatinga.</title>
        <authorList>
            <person name="Ferreira-Neto J.R.C."/>
            <person name="da Silva M.D."/>
            <person name="Binneck E."/>
            <person name="de Melo N.F."/>
            <person name="da Silva R.H."/>
            <person name="de Melo A.L.T.M."/>
            <person name="Pandolfi V."/>
            <person name="Bustamante F.O."/>
            <person name="Brasileiro-Vidal A.C."/>
            <person name="Benko-Iseppon A.M."/>
        </authorList>
    </citation>
    <scope>NUCLEOTIDE SEQUENCE [LARGE SCALE GENOMIC DNA]</scope>
    <source>
        <tissue evidence="2">Leaves</tissue>
    </source>
</reference>